<dbReference type="RefSeq" id="WP_257742409.1">
    <property type="nucleotide sequence ID" value="NZ_CP096115.1"/>
</dbReference>
<keyword evidence="1" id="KW-0808">Transferase</keyword>
<evidence type="ECO:0000313" key="2">
    <source>
        <dbReference type="Proteomes" id="UP001060368"/>
    </source>
</evidence>
<evidence type="ECO:0000313" key="1">
    <source>
        <dbReference type="EMBL" id="UUX92260.1"/>
    </source>
</evidence>
<dbReference type="GO" id="GO:0008781">
    <property type="term" value="F:N-acylneuraminate cytidylyltransferase activity"/>
    <property type="evidence" value="ECO:0007669"/>
    <property type="project" value="TreeGrafter"/>
</dbReference>
<sequence>MKTIDKIYAFIPARGGSKRIPNKNLQLIADKPLIQYTIEVALKSSIFDKVIVSTDDLQIESLSNDLDAEVLRRPPELAQDTSTTIDSVLHFINEYKLNPDDIIILLQPTSPLRNEIHVKEALETFLSGKGSSLVSVTNPEHPPQWNFKVENDYLVPLMDERFIFMRSQDLPETYIPNGAIYISRVSTIVNKKTFYCKDILPYVMSREDSIDIDEALDLKLAEIIIENKDIYG</sequence>
<keyword evidence="2" id="KW-1185">Reference proteome</keyword>
<dbReference type="InterPro" id="IPR050793">
    <property type="entry name" value="CMP-NeuNAc_synthase"/>
</dbReference>
<organism evidence="1 2">
    <name type="scientific">Methanoplanus endosymbiosus</name>
    <dbReference type="NCBI Taxonomy" id="33865"/>
    <lineage>
        <taxon>Archaea</taxon>
        <taxon>Methanobacteriati</taxon>
        <taxon>Methanobacteriota</taxon>
        <taxon>Stenosarchaea group</taxon>
        <taxon>Methanomicrobia</taxon>
        <taxon>Methanomicrobiales</taxon>
        <taxon>Methanomicrobiaceae</taxon>
        <taxon>Methanoplanus</taxon>
    </lineage>
</organism>
<proteinExistence type="predicted"/>
<dbReference type="PANTHER" id="PTHR21485:SF6">
    <property type="entry name" value="N-ACYLNEURAMINATE CYTIDYLYLTRANSFERASE-RELATED"/>
    <property type="match status" value="1"/>
</dbReference>
<dbReference type="AlphaFoldDB" id="A0A9E7PLT2"/>
<dbReference type="GeneID" id="74308649"/>
<dbReference type="Gene3D" id="3.90.550.10">
    <property type="entry name" value="Spore Coat Polysaccharide Biosynthesis Protein SpsA, Chain A"/>
    <property type="match status" value="1"/>
</dbReference>
<accession>A0A9E7PLT2</accession>
<dbReference type="SUPFAM" id="SSF53448">
    <property type="entry name" value="Nucleotide-diphospho-sugar transferases"/>
    <property type="match status" value="1"/>
</dbReference>
<protein>
    <submittedName>
        <fullName evidence="1">Acylneuraminate cytidylyltransferase family protein</fullName>
    </submittedName>
</protein>
<gene>
    <name evidence="1" type="ORF">L6E24_13060</name>
</gene>
<reference evidence="1" key="1">
    <citation type="submission" date="2022-04" db="EMBL/GenBank/DDBJ databases">
        <title>Complete genome of Methanoplanus endosymbiosus DSM 3599.</title>
        <authorList>
            <person name="Chen S.-C."/>
            <person name="You Y.-T."/>
            <person name="Zhou Y.-Z."/>
            <person name="Lai M.-C."/>
        </authorList>
    </citation>
    <scope>NUCLEOTIDE SEQUENCE</scope>
    <source>
        <strain evidence="1">DSM 3599</strain>
    </source>
</reference>
<dbReference type="InterPro" id="IPR003329">
    <property type="entry name" value="Cytidylyl_trans"/>
</dbReference>
<dbReference type="PANTHER" id="PTHR21485">
    <property type="entry name" value="HAD SUPERFAMILY MEMBERS CMAS AND KDSC"/>
    <property type="match status" value="1"/>
</dbReference>
<dbReference type="Proteomes" id="UP001060368">
    <property type="component" value="Chromosome"/>
</dbReference>
<dbReference type="KEGG" id="mend:L6E24_13060"/>
<dbReference type="EMBL" id="CP096115">
    <property type="protein sequence ID" value="UUX92260.1"/>
    <property type="molecule type" value="Genomic_DNA"/>
</dbReference>
<name>A0A9E7PLT2_9EURY</name>
<dbReference type="CDD" id="cd02513">
    <property type="entry name" value="CMP-NeuAc_Synthase"/>
    <property type="match status" value="1"/>
</dbReference>
<dbReference type="Pfam" id="PF02348">
    <property type="entry name" value="CTP_transf_3"/>
    <property type="match status" value="1"/>
</dbReference>
<keyword evidence="1" id="KW-0548">Nucleotidyltransferase</keyword>
<dbReference type="InterPro" id="IPR029044">
    <property type="entry name" value="Nucleotide-diphossugar_trans"/>
</dbReference>